<organism evidence="7 8">
    <name type="scientific">Rhizobium leucaenae</name>
    <dbReference type="NCBI Taxonomy" id="29450"/>
    <lineage>
        <taxon>Bacteria</taxon>
        <taxon>Pseudomonadati</taxon>
        <taxon>Pseudomonadota</taxon>
        <taxon>Alphaproteobacteria</taxon>
        <taxon>Hyphomicrobiales</taxon>
        <taxon>Rhizobiaceae</taxon>
        <taxon>Rhizobium/Agrobacterium group</taxon>
        <taxon>Rhizobium</taxon>
    </lineage>
</organism>
<feature type="transmembrane region" description="Helical" evidence="5">
    <location>
        <begin position="230"/>
        <end position="249"/>
    </location>
</feature>
<keyword evidence="4 5" id="KW-0472">Membrane</keyword>
<evidence type="ECO:0000259" key="6">
    <source>
        <dbReference type="Pfam" id="PF04932"/>
    </source>
</evidence>
<keyword evidence="7" id="KW-0436">Ligase</keyword>
<feature type="transmembrane region" description="Helical" evidence="5">
    <location>
        <begin position="403"/>
        <end position="420"/>
    </location>
</feature>
<feature type="transmembrane region" description="Helical" evidence="5">
    <location>
        <begin position="367"/>
        <end position="391"/>
    </location>
</feature>
<dbReference type="PANTHER" id="PTHR37422">
    <property type="entry name" value="TEICHURONIC ACID BIOSYNTHESIS PROTEIN TUAE"/>
    <property type="match status" value="1"/>
</dbReference>
<feature type="transmembrane region" description="Helical" evidence="5">
    <location>
        <begin position="113"/>
        <end position="130"/>
    </location>
</feature>
<feature type="transmembrane region" description="Helical" evidence="5">
    <location>
        <begin position="206"/>
        <end position="224"/>
    </location>
</feature>
<dbReference type="PANTHER" id="PTHR37422:SF13">
    <property type="entry name" value="LIPOPOLYSACCHARIDE BIOSYNTHESIS PROTEIN PA4999-RELATED"/>
    <property type="match status" value="1"/>
</dbReference>
<evidence type="ECO:0000256" key="5">
    <source>
        <dbReference type="SAM" id="Phobius"/>
    </source>
</evidence>
<reference evidence="7 8" key="1">
    <citation type="submission" date="2020-08" db="EMBL/GenBank/DDBJ databases">
        <title>Genomic Encyclopedia of Type Strains, Phase IV (KMG-V): Genome sequencing to study the core and pangenomes of soil and plant-associated prokaryotes.</title>
        <authorList>
            <person name="Whitman W."/>
        </authorList>
    </citation>
    <scope>NUCLEOTIDE SEQUENCE [LARGE SCALE GENOMIC DNA]</scope>
    <source>
        <strain evidence="7 8">SEMIA 492</strain>
    </source>
</reference>
<dbReference type="Proteomes" id="UP000543836">
    <property type="component" value="Unassembled WGS sequence"/>
</dbReference>
<evidence type="ECO:0000256" key="4">
    <source>
        <dbReference type="ARBA" id="ARBA00023136"/>
    </source>
</evidence>
<evidence type="ECO:0000256" key="2">
    <source>
        <dbReference type="ARBA" id="ARBA00022692"/>
    </source>
</evidence>
<evidence type="ECO:0000313" key="8">
    <source>
        <dbReference type="Proteomes" id="UP000543836"/>
    </source>
</evidence>
<proteinExistence type="predicted"/>
<name>A0A7W6ZSA9_9HYPH</name>
<dbReference type="RefSeq" id="WP_037135127.1">
    <property type="nucleotide sequence ID" value="NZ_JACIIG010000004.1"/>
</dbReference>
<evidence type="ECO:0000256" key="3">
    <source>
        <dbReference type="ARBA" id="ARBA00022989"/>
    </source>
</evidence>
<dbReference type="GO" id="GO:0016020">
    <property type="term" value="C:membrane"/>
    <property type="evidence" value="ECO:0007669"/>
    <property type="project" value="UniProtKB-SubCell"/>
</dbReference>
<dbReference type="AlphaFoldDB" id="A0A7W6ZSA9"/>
<feature type="transmembrane region" description="Helical" evidence="5">
    <location>
        <begin position="175"/>
        <end position="194"/>
    </location>
</feature>
<dbReference type="OrthoDB" id="8307539at2"/>
<keyword evidence="3 5" id="KW-1133">Transmembrane helix</keyword>
<keyword evidence="2 5" id="KW-0812">Transmembrane</keyword>
<comment type="subcellular location">
    <subcellularLocation>
        <location evidence="1">Membrane</location>
        <topology evidence="1">Multi-pass membrane protein</topology>
    </subcellularLocation>
</comment>
<accession>A0A7W6ZSA9</accession>
<feature type="transmembrane region" description="Helical" evidence="5">
    <location>
        <begin position="137"/>
        <end position="155"/>
    </location>
</feature>
<feature type="transmembrane region" description="Helical" evidence="5">
    <location>
        <begin position="80"/>
        <end position="101"/>
    </location>
</feature>
<protein>
    <submittedName>
        <fullName evidence="7">O-antigen ligase</fullName>
    </submittedName>
</protein>
<sequence length="466" mass="51549">MAQLQTNKPQVDLGSGNKAGELVPVVLPQRLIILGSLLWLVIISPLFIESAAYRYVAPFLALIALHYYQKAPVRPRTDWLGWLCMAWGTYVLVRFVAIFLMTPEHSIGASDWLYAYPFFFPILGVAFLLYEPVLEKIVAAVFAFALIMLVATQHFREVFAGETVRPLIMNNQIHGAVACGLILILTAFWLLHYLTDKSSNRLIARFAYIVSPLIAILCLIAIYGAKSKGVWLALAATLPVLGLVTVTYLRLKTGLIVVACAAVLLLAGAYAVRHNIEKTAGPTVSSTIEMIDNITKSRDLSDAVSSTITSDTTPFSMDARLQLWSNGWELFSSAPIFGWGGEWVERWKHTRYADVQYTLLHDGYLEILVRHGLFGGLVMALILAALIANVWRARKAGLIPRTAWHAYAVCLFFFALTLLSNSNNRLAIGESLALTSSAFACWCGMRLRGERLLMPRTKPQAEAVSA</sequence>
<feature type="domain" description="O-antigen ligase-related" evidence="6">
    <location>
        <begin position="214"/>
        <end position="379"/>
    </location>
</feature>
<evidence type="ECO:0000313" key="7">
    <source>
        <dbReference type="EMBL" id="MBB4567836.1"/>
    </source>
</evidence>
<dbReference type="InterPro" id="IPR007016">
    <property type="entry name" value="O-antigen_ligase-rel_domated"/>
</dbReference>
<dbReference type="EMBL" id="JACIIG010000004">
    <property type="protein sequence ID" value="MBB4567836.1"/>
    <property type="molecule type" value="Genomic_DNA"/>
</dbReference>
<keyword evidence="8" id="KW-1185">Reference proteome</keyword>
<dbReference type="Pfam" id="PF04932">
    <property type="entry name" value="Wzy_C"/>
    <property type="match status" value="1"/>
</dbReference>
<dbReference type="InterPro" id="IPR051533">
    <property type="entry name" value="WaaL-like"/>
</dbReference>
<gene>
    <name evidence="7" type="ORF">GGE60_001947</name>
</gene>
<comment type="caution">
    <text evidence="7">The sequence shown here is derived from an EMBL/GenBank/DDBJ whole genome shotgun (WGS) entry which is preliminary data.</text>
</comment>
<evidence type="ECO:0000256" key="1">
    <source>
        <dbReference type="ARBA" id="ARBA00004141"/>
    </source>
</evidence>
<feature type="transmembrane region" description="Helical" evidence="5">
    <location>
        <begin position="27"/>
        <end position="46"/>
    </location>
</feature>
<dbReference type="GO" id="GO:0016874">
    <property type="term" value="F:ligase activity"/>
    <property type="evidence" value="ECO:0007669"/>
    <property type="project" value="UniProtKB-KW"/>
</dbReference>
<feature type="transmembrane region" description="Helical" evidence="5">
    <location>
        <begin position="254"/>
        <end position="272"/>
    </location>
</feature>